<name>A0A4Y2C818_ARAVE</name>
<feature type="domain" description="Integrase catalytic" evidence="2">
    <location>
        <begin position="1"/>
        <end position="111"/>
    </location>
</feature>
<protein>
    <recommendedName>
        <fullName evidence="2">Integrase catalytic domain-containing protein</fullName>
    </recommendedName>
</protein>
<gene>
    <name evidence="3" type="ORF">AVEN_176420_1</name>
</gene>
<proteinExistence type="predicted"/>
<dbReference type="Proteomes" id="UP000499080">
    <property type="component" value="Unassembled WGS sequence"/>
</dbReference>
<dbReference type="InterPro" id="IPR001584">
    <property type="entry name" value="Integrase_cat-core"/>
</dbReference>
<dbReference type="GO" id="GO:0015074">
    <property type="term" value="P:DNA integration"/>
    <property type="evidence" value="ECO:0007669"/>
    <property type="project" value="InterPro"/>
</dbReference>
<dbReference type="AlphaFoldDB" id="A0A4Y2C818"/>
<sequence>MDLPVWTTTRLTTDQGTQYESALFQVLTKFLGTARQRTTSYHPAANGQIERFHRQLKAAVMAHGKFQWSSALPTILLEFRATWKEDLEATTADMVYGAPIRLPEEFLRTTTNSPDSSTFVEKLEEVMQRLLPPKTQHHGQHSVFFSKDLSSCSLVFLRTDALRKGLKPPYEGPFPVLDRNEKIFKMNKNGKELTVNIDHVKPAYVVRDCDSTRLPHQSPQHHRRTCKRTEQQRHPQGLPSLKL</sequence>
<dbReference type="PANTHER" id="PTHR38681">
    <property type="entry name" value="RETROVIRUS-RELATED POL POLYPROTEIN FROM TRANSPOSON 412-LIKE PROTEIN-RELATED"/>
    <property type="match status" value="1"/>
</dbReference>
<evidence type="ECO:0000256" key="1">
    <source>
        <dbReference type="SAM" id="MobiDB-lite"/>
    </source>
</evidence>
<evidence type="ECO:0000313" key="4">
    <source>
        <dbReference type="Proteomes" id="UP000499080"/>
    </source>
</evidence>
<dbReference type="SUPFAM" id="SSF53098">
    <property type="entry name" value="Ribonuclease H-like"/>
    <property type="match status" value="1"/>
</dbReference>
<dbReference type="InterPro" id="IPR012337">
    <property type="entry name" value="RNaseH-like_sf"/>
</dbReference>
<accession>A0A4Y2C818</accession>
<feature type="region of interest" description="Disordered" evidence="1">
    <location>
        <begin position="211"/>
        <end position="243"/>
    </location>
</feature>
<keyword evidence="4" id="KW-1185">Reference proteome</keyword>
<dbReference type="InterPro" id="IPR036397">
    <property type="entry name" value="RNaseH_sf"/>
</dbReference>
<evidence type="ECO:0000259" key="2">
    <source>
        <dbReference type="PROSITE" id="PS50994"/>
    </source>
</evidence>
<comment type="caution">
    <text evidence="3">The sequence shown here is derived from an EMBL/GenBank/DDBJ whole genome shotgun (WGS) entry which is preliminary data.</text>
</comment>
<evidence type="ECO:0000313" key="3">
    <source>
        <dbReference type="EMBL" id="GBM00184.1"/>
    </source>
</evidence>
<dbReference type="PROSITE" id="PS50994">
    <property type="entry name" value="INTEGRASE"/>
    <property type="match status" value="1"/>
</dbReference>
<dbReference type="OrthoDB" id="6425810at2759"/>
<dbReference type="GO" id="GO:0003676">
    <property type="term" value="F:nucleic acid binding"/>
    <property type="evidence" value="ECO:0007669"/>
    <property type="project" value="InterPro"/>
</dbReference>
<dbReference type="EMBL" id="BGPR01000154">
    <property type="protein sequence ID" value="GBM00184.1"/>
    <property type="molecule type" value="Genomic_DNA"/>
</dbReference>
<dbReference type="Gene3D" id="3.30.420.10">
    <property type="entry name" value="Ribonuclease H-like superfamily/Ribonuclease H"/>
    <property type="match status" value="1"/>
</dbReference>
<reference evidence="3 4" key="1">
    <citation type="journal article" date="2019" name="Sci. Rep.">
        <title>Orb-weaving spider Araneus ventricosus genome elucidates the spidroin gene catalogue.</title>
        <authorList>
            <person name="Kono N."/>
            <person name="Nakamura H."/>
            <person name="Ohtoshi R."/>
            <person name="Moran D.A.P."/>
            <person name="Shinohara A."/>
            <person name="Yoshida Y."/>
            <person name="Fujiwara M."/>
            <person name="Mori M."/>
            <person name="Tomita M."/>
            <person name="Arakawa K."/>
        </authorList>
    </citation>
    <scope>NUCLEOTIDE SEQUENCE [LARGE SCALE GENOMIC DNA]</scope>
</reference>
<dbReference type="PANTHER" id="PTHR38681:SF1">
    <property type="entry name" value="RETROVIRUS-RELATED POL POLYPROTEIN FROM TRANSPOSON 412-LIKE PROTEIN"/>
    <property type="match status" value="1"/>
</dbReference>
<organism evidence="3 4">
    <name type="scientific">Araneus ventricosus</name>
    <name type="common">Orbweaver spider</name>
    <name type="synonym">Epeira ventricosa</name>
    <dbReference type="NCBI Taxonomy" id="182803"/>
    <lineage>
        <taxon>Eukaryota</taxon>
        <taxon>Metazoa</taxon>
        <taxon>Ecdysozoa</taxon>
        <taxon>Arthropoda</taxon>
        <taxon>Chelicerata</taxon>
        <taxon>Arachnida</taxon>
        <taxon>Araneae</taxon>
        <taxon>Araneomorphae</taxon>
        <taxon>Entelegynae</taxon>
        <taxon>Araneoidea</taxon>
        <taxon>Araneidae</taxon>
        <taxon>Araneus</taxon>
    </lineage>
</organism>